<name>A0A6N2U206_9FIRM</name>
<reference evidence="2" key="1">
    <citation type="submission" date="2019-11" db="EMBL/GenBank/DDBJ databases">
        <authorList>
            <person name="Feng L."/>
        </authorList>
    </citation>
    <scope>NUCLEOTIDE SEQUENCE</scope>
    <source>
        <strain evidence="2">AundefinedLFYP135</strain>
    </source>
</reference>
<proteinExistence type="predicted"/>
<protein>
    <submittedName>
        <fullName evidence="2">Uncharacterized protein</fullName>
    </submittedName>
</protein>
<dbReference type="EMBL" id="CACRSL010000003">
    <property type="protein sequence ID" value="VYT11409.1"/>
    <property type="molecule type" value="Genomic_DNA"/>
</dbReference>
<feature type="region of interest" description="Disordered" evidence="1">
    <location>
        <begin position="1"/>
        <end position="21"/>
    </location>
</feature>
<gene>
    <name evidence="2" type="ORF">AULFYP135_01696</name>
</gene>
<dbReference type="AlphaFoldDB" id="A0A6N2U206"/>
<accession>A0A6N2U206</accession>
<organism evidence="2">
    <name type="scientific">uncultured Anaerotruncus sp</name>
    <dbReference type="NCBI Taxonomy" id="905011"/>
    <lineage>
        <taxon>Bacteria</taxon>
        <taxon>Bacillati</taxon>
        <taxon>Bacillota</taxon>
        <taxon>Clostridia</taxon>
        <taxon>Eubacteriales</taxon>
        <taxon>Oscillospiraceae</taxon>
        <taxon>Anaerotruncus</taxon>
        <taxon>environmental samples</taxon>
    </lineage>
</organism>
<evidence type="ECO:0000313" key="2">
    <source>
        <dbReference type="EMBL" id="VYT11409.1"/>
    </source>
</evidence>
<sequence>MSRKAEASAMGMAERAEGAAGRKKKAGPVVYCGPTVRGVAKQYTVFSGGIPEALEDFSERHPEVKALLVPVEQFAETRRKMETAGTAEAILYHKIKSEL</sequence>
<evidence type="ECO:0000256" key="1">
    <source>
        <dbReference type="SAM" id="MobiDB-lite"/>
    </source>
</evidence>